<dbReference type="InterPro" id="IPR058776">
    <property type="entry name" value="KhtT-like_N"/>
</dbReference>
<protein>
    <recommendedName>
        <fullName evidence="2">Potassium/proton antiporter subunit KhtT-like N-terminal domain-containing protein</fullName>
    </recommendedName>
</protein>
<keyword evidence="1" id="KW-0472">Membrane</keyword>
<feature type="transmembrane region" description="Helical" evidence="1">
    <location>
        <begin position="72"/>
        <end position="92"/>
    </location>
</feature>
<keyword evidence="1" id="KW-0812">Transmembrane</keyword>
<dbReference type="Proteomes" id="UP000198415">
    <property type="component" value="Unassembled WGS sequence"/>
</dbReference>
<evidence type="ECO:0000256" key="1">
    <source>
        <dbReference type="SAM" id="Phobius"/>
    </source>
</evidence>
<evidence type="ECO:0000313" key="3">
    <source>
        <dbReference type="EMBL" id="SNT05100.1"/>
    </source>
</evidence>
<accession>A0A239JH11</accession>
<organism evidence="3 4">
    <name type="scientific">Actinoplanes regularis</name>
    <dbReference type="NCBI Taxonomy" id="52697"/>
    <lineage>
        <taxon>Bacteria</taxon>
        <taxon>Bacillati</taxon>
        <taxon>Actinomycetota</taxon>
        <taxon>Actinomycetes</taxon>
        <taxon>Micromonosporales</taxon>
        <taxon>Micromonosporaceae</taxon>
        <taxon>Actinoplanes</taxon>
    </lineage>
</organism>
<gene>
    <name evidence="3" type="ORF">SAMN06264365_13536</name>
</gene>
<dbReference type="EMBL" id="FZNR01000035">
    <property type="protein sequence ID" value="SNT05100.1"/>
    <property type="molecule type" value="Genomic_DNA"/>
</dbReference>
<proteinExistence type="predicted"/>
<evidence type="ECO:0000259" key="2">
    <source>
        <dbReference type="Pfam" id="PF25991"/>
    </source>
</evidence>
<keyword evidence="1" id="KW-1133">Transmembrane helix</keyword>
<feature type="transmembrane region" description="Helical" evidence="1">
    <location>
        <begin position="42"/>
        <end position="65"/>
    </location>
</feature>
<dbReference type="AlphaFoldDB" id="A0A239JH11"/>
<dbReference type="Pfam" id="PF25991">
    <property type="entry name" value="KhtT_N"/>
    <property type="match status" value="1"/>
</dbReference>
<evidence type="ECO:0000313" key="4">
    <source>
        <dbReference type="Proteomes" id="UP000198415"/>
    </source>
</evidence>
<name>A0A239JH11_9ACTN</name>
<sequence length="247" mass="25525">MRQLLGVAVTMVGKSSFAASACRSECGNGSAVPRRTAWPAGRASLVGAGLGGWLGLLIGVVAALVPGVSYAVALLSGPPIGAVVGAMMGLLVHCATDARLGINGGGSPSAPTRPTPAQHRWFQGVSPTTSASVSATARARLRRARADGLVRLERATLPRLGISYAFDTTGGQRIGVLAHRSGRRHVMSFDPDDVDRVLHTTELNETEAYIVANLLGLPVLTDEETVPPHGFDTVRAVRVPVAAGVPD</sequence>
<keyword evidence="4" id="KW-1185">Reference proteome</keyword>
<reference evidence="3 4" key="1">
    <citation type="submission" date="2017-06" db="EMBL/GenBank/DDBJ databases">
        <authorList>
            <person name="Kim H.J."/>
            <person name="Triplett B.A."/>
        </authorList>
    </citation>
    <scope>NUCLEOTIDE SEQUENCE [LARGE SCALE GENOMIC DNA]</scope>
    <source>
        <strain evidence="3 4">DSM 43151</strain>
    </source>
</reference>
<feature type="domain" description="Potassium/proton antiporter subunit KhtT-like N-terminal" evidence="2">
    <location>
        <begin position="151"/>
        <end position="217"/>
    </location>
</feature>